<accession>A0A0F5K5H9</accession>
<dbReference type="Proteomes" id="UP000033618">
    <property type="component" value="Unassembled WGS sequence"/>
</dbReference>
<proteinExistence type="predicted"/>
<gene>
    <name evidence="1" type="ORF">WM40_00590</name>
</gene>
<dbReference type="InterPro" id="IPR013481">
    <property type="entry name" value="NarM"/>
</dbReference>
<dbReference type="AlphaFoldDB" id="A0A0F5K5H9"/>
<protein>
    <recommendedName>
        <fullName evidence="3">Nitrate reductase associated protein</fullName>
    </recommendedName>
</protein>
<dbReference type="EMBL" id="LAQU01000001">
    <property type="protein sequence ID" value="KKB65190.1"/>
    <property type="molecule type" value="Genomic_DNA"/>
</dbReference>
<evidence type="ECO:0000313" key="2">
    <source>
        <dbReference type="Proteomes" id="UP000033618"/>
    </source>
</evidence>
<keyword evidence="2" id="KW-1185">Reference proteome</keyword>
<comment type="caution">
    <text evidence="1">The sequence shown here is derived from an EMBL/GenBank/DDBJ whole genome shotgun (WGS) entry which is preliminary data.</text>
</comment>
<evidence type="ECO:0008006" key="3">
    <source>
        <dbReference type="Google" id="ProtNLM"/>
    </source>
</evidence>
<dbReference type="OrthoDB" id="7263223at2"/>
<dbReference type="STRING" id="28092.WM40_00590"/>
<dbReference type="PATRIC" id="fig|28092.6.peg.134"/>
<name>A0A0F5K5H9_9BURK</name>
<organism evidence="1 2">
    <name type="scientific">Robbsia andropogonis</name>
    <dbReference type="NCBI Taxonomy" id="28092"/>
    <lineage>
        <taxon>Bacteria</taxon>
        <taxon>Pseudomonadati</taxon>
        <taxon>Pseudomonadota</taxon>
        <taxon>Betaproteobacteria</taxon>
        <taxon>Burkholderiales</taxon>
        <taxon>Burkholderiaceae</taxon>
        <taxon>Robbsia</taxon>
    </lineage>
</organism>
<sequence length="180" mass="19701">MNSHRHSDHLAGAPQLFAFEQPSCEDFTYIPLSVRFHLDRCGWRLSLAQWQAFPHADRVTLATFPVLADAPADVAAALAHEGAAPDASSAAFDTALVALAARHLREPIERTPPMRPMPGDDVTAVPEAVLAQCGLASVPELTLQQWGALSRFQRYALEKLSRKPKSNHDFLPALREFGLA</sequence>
<dbReference type="RefSeq" id="WP_024902610.1">
    <property type="nucleotide sequence ID" value="NZ_CADFGU010000001.1"/>
</dbReference>
<reference evidence="1 2" key="1">
    <citation type="submission" date="2015-03" db="EMBL/GenBank/DDBJ databases">
        <title>Draft Genome Sequence of Burkholderia andropogonis type strain ICMP2807, isolated from Sorghum bicolor.</title>
        <authorList>
            <person name="Lopes-Santos L."/>
            <person name="Castro D.B."/>
            <person name="Ottoboni L.M."/>
            <person name="Park D."/>
            <person name="Weirc B.S."/>
            <person name="Destefano S.A."/>
        </authorList>
    </citation>
    <scope>NUCLEOTIDE SEQUENCE [LARGE SCALE GENOMIC DNA]</scope>
    <source>
        <strain evidence="1 2">ICMP2807</strain>
    </source>
</reference>
<dbReference type="Pfam" id="PF09655">
    <property type="entry name" value="Nitr_red_assoc"/>
    <property type="match status" value="2"/>
</dbReference>
<evidence type="ECO:0000313" key="1">
    <source>
        <dbReference type="EMBL" id="KKB65190.1"/>
    </source>
</evidence>
<dbReference type="NCBIfam" id="TIGR02664">
    <property type="entry name" value="nitr_red_assoc"/>
    <property type="match status" value="1"/>
</dbReference>